<dbReference type="SMART" id="SM00320">
    <property type="entry name" value="WD40"/>
    <property type="match status" value="14"/>
</dbReference>
<dbReference type="Pfam" id="PF20703">
    <property type="entry name" value="nSTAND1"/>
    <property type="match status" value="1"/>
</dbReference>
<dbReference type="InterPro" id="IPR050505">
    <property type="entry name" value="WDR55/POC1"/>
</dbReference>
<evidence type="ECO:0000256" key="4">
    <source>
        <dbReference type="ARBA" id="ARBA00022853"/>
    </source>
</evidence>
<dbReference type="PANTHER" id="PTHR44019">
    <property type="entry name" value="WD REPEAT-CONTAINING PROTEIN 55"/>
    <property type="match status" value="1"/>
</dbReference>
<dbReference type="Pfam" id="PF23414">
    <property type="entry name" value="Beta-prop_EML_2"/>
    <property type="match status" value="1"/>
</dbReference>
<feature type="repeat" description="WD" evidence="5">
    <location>
        <begin position="588"/>
        <end position="629"/>
    </location>
</feature>
<dbReference type="InterPro" id="IPR020472">
    <property type="entry name" value="WD40_PAC1"/>
</dbReference>
<dbReference type="CDD" id="cd00267">
    <property type="entry name" value="ABC_ATPase"/>
    <property type="match status" value="1"/>
</dbReference>
<organism evidence="10 11">
    <name type="scientific">Microcystis aeruginosa FD4</name>
    <dbReference type="NCBI Taxonomy" id="2686288"/>
    <lineage>
        <taxon>Bacteria</taxon>
        <taxon>Bacillati</taxon>
        <taxon>Cyanobacteriota</taxon>
        <taxon>Cyanophyceae</taxon>
        <taxon>Oscillatoriophycideae</taxon>
        <taxon>Chroococcales</taxon>
        <taxon>Microcystaceae</taxon>
        <taxon>Microcystis</taxon>
    </lineage>
</organism>
<dbReference type="Proteomes" id="UP000438345">
    <property type="component" value="Chromosome"/>
</dbReference>
<dbReference type="PROSITE" id="PS50082">
    <property type="entry name" value="WD_REPEATS_2"/>
    <property type="match status" value="14"/>
</dbReference>
<evidence type="ECO:0000256" key="6">
    <source>
        <dbReference type="SAM" id="Coils"/>
    </source>
</evidence>
<dbReference type="AlphaFoldDB" id="A0A857D3P3"/>
<dbReference type="InterPro" id="IPR055410">
    <property type="entry name" value="Beta-prop_CAF1B_HIR1"/>
</dbReference>
<dbReference type="Pfam" id="PF24105">
    <property type="entry name" value="Beta-prop_CAF1B_HIR1"/>
    <property type="match status" value="1"/>
</dbReference>
<dbReference type="SUPFAM" id="SSF50998">
    <property type="entry name" value="Quinoprotein alcohol dehydrogenase-like"/>
    <property type="match status" value="1"/>
</dbReference>
<feature type="domain" description="CAF1B/HIR1 beta-propeller" evidence="9">
    <location>
        <begin position="840"/>
        <end position="973"/>
    </location>
</feature>
<dbReference type="PROSITE" id="PS00678">
    <property type="entry name" value="WD_REPEATS_1"/>
    <property type="match status" value="11"/>
</dbReference>
<evidence type="ECO:0000256" key="2">
    <source>
        <dbReference type="ARBA" id="ARBA00022574"/>
    </source>
</evidence>
<dbReference type="InterPro" id="IPR049052">
    <property type="entry name" value="nSTAND1"/>
</dbReference>
<feature type="repeat" description="WD" evidence="5">
    <location>
        <begin position="714"/>
        <end position="755"/>
    </location>
</feature>
<keyword evidence="4" id="KW-0156">Chromatin regulator</keyword>
<dbReference type="EMBL" id="CP046973">
    <property type="protein sequence ID" value="QGZ89939.1"/>
    <property type="molecule type" value="Genomic_DNA"/>
</dbReference>
<dbReference type="InterPro" id="IPR015943">
    <property type="entry name" value="WD40/YVTN_repeat-like_dom_sf"/>
</dbReference>
<feature type="repeat" description="WD" evidence="5">
    <location>
        <begin position="978"/>
        <end position="1019"/>
    </location>
</feature>
<feature type="repeat" description="WD" evidence="5">
    <location>
        <begin position="756"/>
        <end position="797"/>
    </location>
</feature>
<dbReference type="InterPro" id="IPR019775">
    <property type="entry name" value="WD40_repeat_CS"/>
</dbReference>
<accession>A0A857D3P3</accession>
<feature type="repeat" description="WD" evidence="5">
    <location>
        <begin position="798"/>
        <end position="839"/>
    </location>
</feature>
<reference evidence="10 11" key="1">
    <citation type="submission" date="2019-12" db="EMBL/GenBank/DDBJ databases">
        <title>Complete genome sequence of Microcystis aeruginosa strain FD4.</title>
        <authorList>
            <person name="Urakawa H."/>
        </authorList>
    </citation>
    <scope>NUCLEOTIDE SEQUENCE [LARGE SCALE GENOMIC DNA]</scope>
    <source>
        <strain evidence="10 11">FD4</strain>
    </source>
</reference>
<feature type="repeat" description="WD" evidence="5">
    <location>
        <begin position="840"/>
        <end position="881"/>
    </location>
</feature>
<sequence>MSESIFRSHFQAEKQVIQQGDNNTQNIIVKTEINYGDDPEEEKVAATINENSPYLGLVAFTANDANLFYGRKKVINDLLKELEKENLIFLLGASGSGKSSLVQAGLIPALSAKYKPNFSNLSMVPNDDPFFSFYLQVANFISQSPTDYKQSETQVALPPQDNITAAVEYLEKVITTLKKKPESLWLIFIDQFEEILTQSQDNKGCLFIQSLENLISYLQRTNNSSVKIVLTMRTDFLDQFMHTFPDFVVTIQSDGRKPFSYITPMADRELKLVIKNPAATHGVNVDLNLIEKIIEDFRGESRSLPLLQYTLDLLWQKDDLSDRLLDYDTYKNLGGVGGALQQQAEKIYQHFESQGQGKAVESIFVQLVTITSDGKRVSKRKNKSGFNDELGKIVDELVKKYRLLVSGRQEGMVEIAHEALIGSWQRLQDWITKYEKEIILERQLKEAAESWWKDKADEKKAISELWTGSKLTQVSNLLKAKSLPDLNALRNYFGDVTVEFMRASREYQQRLQKAEAERKQREVNTELSLANSLSGYSLYLFNEGGKDLEAFVEAIKAGKILQKHNASNTKVIDALQKILVEGREYNRLKGHDGSVYSVSFSSDGKTLATGSGDNTIKLWNVETGQEIRTLTGHNEGVNSVSFSSDGKTLATGSFEKTIKLWNLETGQEIRTLFGHTYFYSVSFSPDGKTLASGSFDGTIKLWNVETGQEIRTLSGHNGASVYSVSFSPDGKTLATGSRDDTIKLWNVETGQEIRTLSGHNETVNSVSFSPDGKTLATGSEDKTIKLWNVETGEEIRTLTGHNEIVNSVSFSSDGKTLATGSYDRTIKLWDVETGQEIRTLSGHNETVNSVSFSPDGKTLATGSWDNTIKLWDVETGQEIRLWNVETGQEIRTLSGHNDASVYSVSFSPDGKTLATGSDDKTIKLWNVETGEEIRTLTGHNGYVNSVSFSNDGKTLATGSSDNTIKLWNVETGQEIRTLTGHNGSVTSVSFSSDGKTLATGSWDNTIKLWNVETGQEIRTLTGHNSFYSVSFSPDGKTLATGSEDNTIKLWNVETGQEIRTLTGHNEGVKSVSFSSDGKTLATGSYGRTIKLWDVETGQEIRTLSGHNGSVYTVSFSNDGKTLATGSWDSTIKLWNVETGKEIRTLSGHNGSVYTVSFSPDGKTLATGSHDKTIKLWNGEYGWGLDGLMGRSCAWVRAYLHNPNSDVREEDRHLCDGIGTKN</sequence>
<dbReference type="FunFam" id="2.130.10.10:FF:000228">
    <property type="entry name" value="COMPASS-like H3K4 histone methylase component WDR5A"/>
    <property type="match status" value="1"/>
</dbReference>
<evidence type="ECO:0000313" key="11">
    <source>
        <dbReference type="Proteomes" id="UP000438345"/>
    </source>
</evidence>
<dbReference type="PROSITE" id="PS50294">
    <property type="entry name" value="WD_REPEATS_REGION"/>
    <property type="match status" value="14"/>
</dbReference>
<dbReference type="InterPro" id="IPR001680">
    <property type="entry name" value="WD40_rpt"/>
</dbReference>
<dbReference type="SUPFAM" id="SSF50978">
    <property type="entry name" value="WD40 repeat-like"/>
    <property type="match status" value="1"/>
</dbReference>
<feature type="repeat" description="WD" evidence="5">
    <location>
        <begin position="1028"/>
        <end position="1060"/>
    </location>
</feature>
<name>A0A857D3P3_MICAE</name>
<evidence type="ECO:0000259" key="7">
    <source>
        <dbReference type="Pfam" id="PF20703"/>
    </source>
</evidence>
<evidence type="ECO:0000256" key="5">
    <source>
        <dbReference type="PROSITE-ProRule" id="PRU00221"/>
    </source>
</evidence>
<dbReference type="PRINTS" id="PR00320">
    <property type="entry name" value="GPROTEINBRPT"/>
</dbReference>
<dbReference type="InterPro" id="IPR036322">
    <property type="entry name" value="WD40_repeat_dom_sf"/>
</dbReference>
<protein>
    <submittedName>
        <fullName evidence="10">NACHT domain-containing protein</fullName>
    </submittedName>
</protein>
<evidence type="ECO:0000259" key="9">
    <source>
        <dbReference type="Pfam" id="PF24105"/>
    </source>
</evidence>
<feature type="repeat" description="WD" evidence="5">
    <location>
        <begin position="1103"/>
        <end position="1144"/>
    </location>
</feature>
<dbReference type="Gene3D" id="2.130.10.10">
    <property type="entry name" value="YVTN repeat-like/Quinoprotein amine dehydrogenase"/>
    <property type="match status" value="8"/>
</dbReference>
<dbReference type="Gene3D" id="3.40.50.300">
    <property type="entry name" value="P-loop containing nucleotide triphosphate hydrolases"/>
    <property type="match status" value="1"/>
</dbReference>
<evidence type="ECO:0000256" key="1">
    <source>
        <dbReference type="ARBA" id="ARBA00007306"/>
    </source>
</evidence>
<gene>
    <name evidence="10" type="ORF">GQR42_10555</name>
</gene>
<keyword evidence="3" id="KW-0677">Repeat</keyword>
<dbReference type="GO" id="GO:0006325">
    <property type="term" value="P:chromatin organization"/>
    <property type="evidence" value="ECO:0007669"/>
    <property type="project" value="UniProtKB-KW"/>
</dbReference>
<dbReference type="Pfam" id="PF00400">
    <property type="entry name" value="WD40"/>
    <property type="match status" value="6"/>
</dbReference>
<feature type="repeat" description="WD" evidence="5">
    <location>
        <begin position="894"/>
        <end position="935"/>
    </location>
</feature>
<keyword evidence="2 5" id="KW-0853">WD repeat</keyword>
<feature type="repeat" description="WD" evidence="5">
    <location>
        <begin position="630"/>
        <end position="671"/>
    </location>
</feature>
<dbReference type="InterPro" id="IPR027417">
    <property type="entry name" value="P-loop_NTPase"/>
</dbReference>
<dbReference type="InterPro" id="IPR018391">
    <property type="entry name" value="PQQ_b-propeller_rpt"/>
</dbReference>
<dbReference type="InterPro" id="IPR055442">
    <property type="entry name" value="Beta-prop_EML-like_2nd"/>
</dbReference>
<dbReference type="RefSeq" id="WP_158199938.1">
    <property type="nucleotide sequence ID" value="NZ_CP046973.1"/>
</dbReference>
<dbReference type="SMART" id="SM00564">
    <property type="entry name" value="PQQ"/>
    <property type="match status" value="13"/>
</dbReference>
<feature type="domain" description="Novel STAND NTPase 1" evidence="7">
    <location>
        <begin position="53"/>
        <end position="458"/>
    </location>
</feature>
<dbReference type="PANTHER" id="PTHR44019:SF8">
    <property type="entry name" value="POC1 CENTRIOLAR PROTEIN HOMOLOG"/>
    <property type="match status" value="1"/>
</dbReference>
<proteinExistence type="inferred from homology"/>
<evidence type="ECO:0000256" key="3">
    <source>
        <dbReference type="ARBA" id="ARBA00022737"/>
    </source>
</evidence>
<feature type="repeat" description="WD" evidence="5">
    <location>
        <begin position="1145"/>
        <end position="1177"/>
    </location>
</feature>
<feature type="repeat" description="WD" evidence="5">
    <location>
        <begin position="680"/>
        <end position="712"/>
    </location>
</feature>
<feature type="coiled-coil region" evidence="6">
    <location>
        <begin position="497"/>
        <end position="524"/>
    </location>
</feature>
<feature type="repeat" description="WD" evidence="5">
    <location>
        <begin position="936"/>
        <end position="977"/>
    </location>
</feature>
<evidence type="ECO:0000259" key="8">
    <source>
        <dbReference type="Pfam" id="PF23414"/>
    </source>
</evidence>
<feature type="repeat" description="WD" evidence="5">
    <location>
        <begin position="1061"/>
        <end position="1102"/>
    </location>
</feature>
<dbReference type="InterPro" id="IPR011047">
    <property type="entry name" value="Quinoprotein_ADH-like_sf"/>
</dbReference>
<evidence type="ECO:0000313" key="10">
    <source>
        <dbReference type="EMBL" id="QGZ89939.1"/>
    </source>
</evidence>
<dbReference type="SUPFAM" id="SSF52540">
    <property type="entry name" value="P-loop containing nucleoside triphosphate hydrolases"/>
    <property type="match status" value="1"/>
</dbReference>
<keyword evidence="6" id="KW-0175">Coiled coil</keyword>
<feature type="domain" description="EML-like second beta-propeller" evidence="8">
    <location>
        <begin position="997"/>
        <end position="1144"/>
    </location>
</feature>
<dbReference type="CDD" id="cd00200">
    <property type="entry name" value="WD40"/>
    <property type="match status" value="2"/>
</dbReference>
<comment type="similarity">
    <text evidence="1">Belongs to the WD repeat HIR1 family.</text>
</comment>